<evidence type="ECO:0000256" key="7">
    <source>
        <dbReference type="ARBA" id="ARBA00023145"/>
    </source>
</evidence>
<dbReference type="InterPro" id="IPR001254">
    <property type="entry name" value="Trypsin_dom"/>
</dbReference>
<evidence type="ECO:0000256" key="4">
    <source>
        <dbReference type="ARBA" id="ARBA00022729"/>
    </source>
</evidence>
<evidence type="ECO:0000256" key="5">
    <source>
        <dbReference type="ARBA" id="ARBA00022801"/>
    </source>
</evidence>
<dbReference type="FunFam" id="2.40.10.10:FF:000146">
    <property type="entry name" value="Serine protease 53"/>
    <property type="match status" value="1"/>
</dbReference>
<evidence type="ECO:0000256" key="10">
    <source>
        <dbReference type="SAM" id="SignalP"/>
    </source>
</evidence>
<dbReference type="PRINTS" id="PR00722">
    <property type="entry name" value="CHYMOTRYPSIN"/>
</dbReference>
<dbReference type="GO" id="GO:0006508">
    <property type="term" value="P:proteolysis"/>
    <property type="evidence" value="ECO:0007669"/>
    <property type="project" value="UniProtKB-KW"/>
</dbReference>
<dbReference type="InterPro" id="IPR043504">
    <property type="entry name" value="Peptidase_S1_PA_chymotrypsin"/>
</dbReference>
<dbReference type="OrthoDB" id="238681at2759"/>
<sequence length="555" mass="61929">MSYAMERVFLILVTILTPSSWSQNLDSPCPSIFQYRYDNQHGLYGEISFTVDPTSYLKVDVQMSIGNEVHENGKLVLATPKETIYLLSNHRPLQYYLYFPAWRDIPPKITQILVNDHLICSGPKIPMNIVSILSTVNLQHSLKIDISASNFPSTNNNHILVPPRQDFSTIKDEKPNIDFEYYHIPASKPLEFDPNNKFNFNPTLPPNRFNFNPTTNRLKPSEVYAGNPFFNNNNNNKENTHLSHPPTVQPVPQQTTPPPPGVGVGSPDLSFGDDFELVSKGSEQSTRPYDDVCGRSTPKTIPLIFNGHEVPKGAYPWLVAIFAVKPNGLNYKCAGSLISNRHVVTAAHCVQTSTRRVRPKELLLVLGKLNIQKWIPTSGEKIVEPMGIYVHPDYKISSSDADIALLVLSEPLKFSLVIKPICLWKGDTSLTKIVGNSGTVVGWGRDENGEIRTEEPKQLNVPIVSQETCLASNPKFHYSTSNRTFCAGQRDGTGPCNGDSGGGFIMKKDGKWMLRGIVSLSIPSQETTSEICDLSNYVIFCDVSKFTNWLLSFLK</sequence>
<dbReference type="SMART" id="SM00020">
    <property type="entry name" value="Tryp_SPc"/>
    <property type="match status" value="1"/>
</dbReference>
<dbReference type="GO" id="GO:0005576">
    <property type="term" value="C:extracellular region"/>
    <property type="evidence" value="ECO:0007669"/>
    <property type="project" value="UniProtKB-SubCell"/>
</dbReference>
<evidence type="ECO:0000256" key="3">
    <source>
        <dbReference type="ARBA" id="ARBA00022670"/>
    </source>
</evidence>
<feature type="chain" id="PRO_5040492200" description="Peptidase S1 domain-containing protein" evidence="10">
    <location>
        <begin position="23"/>
        <end position="555"/>
    </location>
</feature>
<dbReference type="GO" id="GO:0004252">
    <property type="term" value="F:serine-type endopeptidase activity"/>
    <property type="evidence" value="ECO:0007669"/>
    <property type="project" value="InterPro"/>
</dbReference>
<dbReference type="InterPro" id="IPR001314">
    <property type="entry name" value="Peptidase_S1A"/>
</dbReference>
<dbReference type="SUPFAM" id="SSF50494">
    <property type="entry name" value="Trypsin-like serine proteases"/>
    <property type="match status" value="1"/>
</dbReference>
<organism evidence="12 13">
    <name type="scientific">Phyllotreta striolata</name>
    <name type="common">Striped flea beetle</name>
    <name type="synonym">Crioceris striolata</name>
    <dbReference type="NCBI Taxonomy" id="444603"/>
    <lineage>
        <taxon>Eukaryota</taxon>
        <taxon>Metazoa</taxon>
        <taxon>Ecdysozoa</taxon>
        <taxon>Arthropoda</taxon>
        <taxon>Hexapoda</taxon>
        <taxon>Insecta</taxon>
        <taxon>Pterygota</taxon>
        <taxon>Neoptera</taxon>
        <taxon>Endopterygota</taxon>
        <taxon>Coleoptera</taxon>
        <taxon>Polyphaga</taxon>
        <taxon>Cucujiformia</taxon>
        <taxon>Chrysomeloidea</taxon>
        <taxon>Chrysomelidae</taxon>
        <taxon>Galerucinae</taxon>
        <taxon>Alticini</taxon>
        <taxon>Phyllotreta</taxon>
    </lineage>
</organism>
<keyword evidence="4 10" id="KW-0732">Signal</keyword>
<keyword evidence="13" id="KW-1185">Reference proteome</keyword>
<dbReference type="Pfam" id="PF16030">
    <property type="entry name" value="GD_N"/>
    <property type="match status" value="1"/>
</dbReference>
<gene>
    <name evidence="12" type="ORF">PHYEVI_LOCUS8589</name>
</gene>
<dbReference type="EMBL" id="OU900098">
    <property type="protein sequence ID" value="CAG9862269.1"/>
    <property type="molecule type" value="Genomic_DNA"/>
</dbReference>
<dbReference type="Pfam" id="PF00089">
    <property type="entry name" value="Trypsin"/>
    <property type="match status" value="1"/>
</dbReference>
<evidence type="ECO:0000313" key="12">
    <source>
        <dbReference type="EMBL" id="CAG9862269.1"/>
    </source>
</evidence>
<dbReference type="InterPro" id="IPR009003">
    <property type="entry name" value="Peptidase_S1_PA"/>
</dbReference>
<feature type="domain" description="Peptidase S1" evidence="11">
    <location>
        <begin position="304"/>
        <end position="555"/>
    </location>
</feature>
<dbReference type="Proteomes" id="UP001153712">
    <property type="component" value="Chromosome 5"/>
</dbReference>
<keyword evidence="3" id="KW-0645">Protease</keyword>
<evidence type="ECO:0000313" key="13">
    <source>
        <dbReference type="Proteomes" id="UP001153712"/>
    </source>
</evidence>
<feature type="signal peptide" evidence="10">
    <location>
        <begin position="1"/>
        <end position="22"/>
    </location>
</feature>
<feature type="region of interest" description="Disordered" evidence="9">
    <location>
        <begin position="234"/>
        <end position="260"/>
    </location>
</feature>
<dbReference type="CDD" id="cd00190">
    <property type="entry name" value="Tryp_SPc"/>
    <property type="match status" value="1"/>
</dbReference>
<dbReference type="InterPro" id="IPR051333">
    <property type="entry name" value="CLIP_Serine_Protease"/>
</dbReference>
<dbReference type="PANTHER" id="PTHR24260">
    <property type="match status" value="1"/>
</dbReference>
<dbReference type="AlphaFoldDB" id="A0A9N9TVU7"/>
<accession>A0A9N9TVU7</accession>
<dbReference type="InterPro" id="IPR018114">
    <property type="entry name" value="TRYPSIN_HIS"/>
</dbReference>
<keyword evidence="2" id="KW-0964">Secreted</keyword>
<dbReference type="PROSITE" id="PS50240">
    <property type="entry name" value="TRYPSIN_DOM"/>
    <property type="match status" value="1"/>
</dbReference>
<evidence type="ECO:0000256" key="9">
    <source>
        <dbReference type="SAM" id="MobiDB-lite"/>
    </source>
</evidence>
<evidence type="ECO:0000256" key="6">
    <source>
        <dbReference type="ARBA" id="ARBA00022825"/>
    </source>
</evidence>
<evidence type="ECO:0000256" key="2">
    <source>
        <dbReference type="ARBA" id="ARBA00022525"/>
    </source>
</evidence>
<dbReference type="PROSITE" id="PS00134">
    <property type="entry name" value="TRYPSIN_HIS"/>
    <property type="match status" value="1"/>
</dbReference>
<evidence type="ECO:0000256" key="1">
    <source>
        <dbReference type="ARBA" id="ARBA00004613"/>
    </source>
</evidence>
<evidence type="ECO:0000256" key="8">
    <source>
        <dbReference type="ARBA" id="ARBA00023157"/>
    </source>
</evidence>
<protein>
    <recommendedName>
        <fullName evidence="11">Peptidase S1 domain-containing protein</fullName>
    </recommendedName>
</protein>
<dbReference type="PANTHER" id="PTHR24260:SF143">
    <property type="entry name" value="SERINE PROTEASE GD-LIKE PROTEIN"/>
    <property type="match status" value="1"/>
</dbReference>
<dbReference type="InterPro" id="IPR031986">
    <property type="entry name" value="GD_N"/>
</dbReference>
<proteinExistence type="predicted"/>
<keyword evidence="5" id="KW-0378">Hydrolase</keyword>
<comment type="subcellular location">
    <subcellularLocation>
        <location evidence="1">Secreted</location>
    </subcellularLocation>
</comment>
<keyword evidence="6" id="KW-0720">Serine protease</keyword>
<keyword evidence="8" id="KW-1015">Disulfide bond</keyword>
<keyword evidence="7" id="KW-0865">Zymogen</keyword>
<reference evidence="12" key="1">
    <citation type="submission" date="2022-01" db="EMBL/GenBank/DDBJ databases">
        <authorList>
            <person name="King R."/>
        </authorList>
    </citation>
    <scope>NUCLEOTIDE SEQUENCE</scope>
</reference>
<name>A0A9N9TVU7_PHYSR</name>
<dbReference type="Gene3D" id="2.40.10.10">
    <property type="entry name" value="Trypsin-like serine proteases"/>
    <property type="match status" value="1"/>
</dbReference>
<evidence type="ECO:0000259" key="11">
    <source>
        <dbReference type="PROSITE" id="PS50240"/>
    </source>
</evidence>